<proteinExistence type="predicted"/>
<dbReference type="KEGG" id="ndv:NDEV_0589"/>
<dbReference type="EMBL" id="LN890280">
    <property type="protein sequence ID" value="CUR51354.1"/>
    <property type="molecule type" value="Genomic_DNA"/>
</dbReference>
<protein>
    <submittedName>
        <fullName evidence="2">Putative Non-specific protein-tyrosine kinase</fullName>
        <ecNumber evidence="2">2.7.10.2</ecNumber>
    </submittedName>
</protein>
<dbReference type="GO" id="GO:0004715">
    <property type="term" value="F:non-membrane spanning protein tyrosine kinase activity"/>
    <property type="evidence" value="ECO:0007669"/>
    <property type="project" value="UniProtKB-EC"/>
</dbReference>
<dbReference type="GO" id="GO:0005524">
    <property type="term" value="F:ATP binding"/>
    <property type="evidence" value="ECO:0007669"/>
    <property type="project" value="InterPro"/>
</dbReference>
<evidence type="ECO:0000259" key="1">
    <source>
        <dbReference type="PROSITE" id="PS50011"/>
    </source>
</evidence>
<keyword evidence="2" id="KW-0829">Tyrosine-protein kinase</keyword>
<feature type="domain" description="Protein kinase" evidence="1">
    <location>
        <begin position="22"/>
        <end position="296"/>
    </location>
</feature>
<evidence type="ECO:0000313" key="2">
    <source>
        <dbReference type="EMBL" id="CUR51354.1"/>
    </source>
</evidence>
<accession>A0A128A1W5</accession>
<evidence type="ECO:0000313" key="3">
    <source>
        <dbReference type="Proteomes" id="UP000196239"/>
    </source>
</evidence>
<gene>
    <name evidence="2" type="ORF">NDEV_0589</name>
</gene>
<dbReference type="Pfam" id="PF00069">
    <property type="entry name" value="Pkinase"/>
    <property type="match status" value="1"/>
</dbReference>
<dbReference type="InterPro" id="IPR056955">
    <property type="entry name" value="ORC-CDC6-like"/>
</dbReference>
<sequence length="829" mass="96129">MIKSKSTSPILPSLCGMHIGKYVIGKEIDEGGFGVMYEAIDTTLDNRVAIKFLKSTSNSKWMDEARKAAKLQNVPQIATVIEFKEEKKIVGQQEYTLRYIVWQFVEGQTLEKFLDQTDHLSTSSIVNLVTEICMGIAAMREVGLEHGDLHPRNIMIVPPKSYDPWKRYGIKILDFGLAGSYRGESFVDDMEYVRFILFDCWNRNQYYAGEKLAQDRKFHHLLTDIINRMEDPILERRLKNPLDVIHRIHDITEQSKITEPIQNTKLRTPFEYTSAEEMPEDSDLLSALYADNVPWLKEVTSFGTVIISGPRGSGKSMILKNMRLITKLASFEFDKQEFDKLGFLGFYVHSQQNLYIPFAGTSFKEKDIKTQEKFVHYLNLLFTSEILEALISLESRNFILLSPNTKISLYEFMEGKVLQKKLTKEFLSVENILIELKSIIEKEILLAQSKIVFNKKLQKMTRVGYLTELVTFLSNNVFRNSRPFYFLLDDYSNPKVPFDIQKSLNRIIGFRNSKYCFKITTEKLGFIPQDLDGKFLQQDREFTYLDLGGRYIKYDGSQRKEFIKEIIARRLKRAEINLDPDQFFGNRRHNNIAEALLFEKQGHKKKNTRVIYSGFETIYRLCMGDVGTILTLCRDIYAVWISKKQTIDEPVDYKIQDKAIRDFSKRRLDSIKELPIYGEQLYRLVEVFGDISKKYLYEYSKSSTNYDYREVLRIDLVENPNCLKGEAKELLTKLITEHIFLDAGTAYPLGKGISNIQLILRPIYTPVLKISYTNRYAVRMSCSQLKGFLSNPEKFIQSGNRFLNLVSNDGTSIDGKTLTLDSYYDGVEK</sequence>
<keyword evidence="3" id="KW-1185">Reference proteome</keyword>
<dbReference type="InterPro" id="IPR000719">
    <property type="entry name" value="Prot_kinase_dom"/>
</dbReference>
<keyword evidence="2" id="KW-0808">Transferase</keyword>
<dbReference type="Proteomes" id="UP000196239">
    <property type="component" value="Chromosome 1"/>
</dbReference>
<dbReference type="PANTHER" id="PTHR24347">
    <property type="entry name" value="SERINE/THREONINE-PROTEIN KINASE"/>
    <property type="match status" value="1"/>
</dbReference>
<organism evidence="2 3">
    <name type="scientific">Nitrosotalea devaniterrae</name>
    <dbReference type="NCBI Taxonomy" id="1078905"/>
    <lineage>
        <taxon>Archaea</taxon>
        <taxon>Nitrososphaerota</taxon>
        <taxon>Nitrososphaeria</taxon>
        <taxon>Nitrosotaleales</taxon>
        <taxon>Nitrosotaleaceae</taxon>
        <taxon>Nitrosotalea</taxon>
    </lineage>
</organism>
<dbReference type="PROSITE" id="PS50011">
    <property type="entry name" value="PROTEIN_KINASE_DOM"/>
    <property type="match status" value="1"/>
</dbReference>
<dbReference type="Pfam" id="PF24389">
    <property type="entry name" value="ORC-CDC6-like"/>
    <property type="match status" value="2"/>
</dbReference>
<dbReference type="Gene3D" id="1.10.510.10">
    <property type="entry name" value="Transferase(Phosphotransferase) domain 1"/>
    <property type="match status" value="1"/>
</dbReference>
<reference evidence="3" key="1">
    <citation type="submission" date="2015-10" db="EMBL/GenBank/DDBJ databases">
        <authorList>
            <person name="Lehtovirta-Morley L.E."/>
            <person name="Vieille C."/>
        </authorList>
    </citation>
    <scope>NUCLEOTIDE SEQUENCE [LARGE SCALE GENOMIC DNA]</scope>
</reference>
<dbReference type="AlphaFoldDB" id="A0A128A1W5"/>
<name>A0A128A1W5_9ARCH</name>
<keyword evidence="2" id="KW-0418">Kinase</keyword>
<dbReference type="EC" id="2.7.10.2" evidence="2"/>
<dbReference type="SUPFAM" id="SSF56112">
    <property type="entry name" value="Protein kinase-like (PK-like)"/>
    <property type="match status" value="1"/>
</dbReference>
<dbReference type="InterPro" id="IPR011009">
    <property type="entry name" value="Kinase-like_dom_sf"/>
</dbReference>